<dbReference type="Gene3D" id="3.40.50.1820">
    <property type="entry name" value="alpha/beta hydrolase"/>
    <property type="match status" value="1"/>
</dbReference>
<dbReference type="InterPro" id="IPR029058">
    <property type="entry name" value="AB_hydrolase_fold"/>
</dbReference>
<feature type="domain" description="AB hydrolase-1" evidence="1">
    <location>
        <begin position="38"/>
        <end position="172"/>
    </location>
</feature>
<name>A0A0F0H5A7_LENAE</name>
<keyword evidence="3" id="KW-1185">Reference proteome</keyword>
<evidence type="ECO:0000259" key="1">
    <source>
        <dbReference type="Pfam" id="PF00561"/>
    </source>
</evidence>
<gene>
    <name evidence="2" type="ORF">UK23_09875</name>
</gene>
<dbReference type="GO" id="GO:0003824">
    <property type="term" value="F:catalytic activity"/>
    <property type="evidence" value="ECO:0007669"/>
    <property type="project" value="UniProtKB-ARBA"/>
</dbReference>
<sequence length="181" mass="19280">MPGTECGRLSVPVDWSRPSGGTVALRVFRLKAANSEGTILNFPSGPGQTGDLSFATLRDALPRYDLIALDPRGVGESSPMTCATAPAVKIPYVPPTDSPAFDALAANQQDFWRSCTTGVPGLDSRLDAYTNARDADALRTALGLKKINIHGFSYGTLTAERYLARYGHHVNGSLLEGVMNP</sequence>
<evidence type="ECO:0000313" key="2">
    <source>
        <dbReference type="EMBL" id="KJK50695.1"/>
    </source>
</evidence>
<accession>A0A0F0H5A7</accession>
<evidence type="ECO:0000313" key="3">
    <source>
        <dbReference type="Proteomes" id="UP000033393"/>
    </source>
</evidence>
<dbReference type="Proteomes" id="UP000033393">
    <property type="component" value="Unassembled WGS sequence"/>
</dbReference>
<proteinExistence type="predicted"/>
<dbReference type="AlphaFoldDB" id="A0A0F0H5A7"/>
<dbReference type="InterPro" id="IPR000073">
    <property type="entry name" value="AB_hydrolase_1"/>
</dbReference>
<dbReference type="EMBL" id="JYJG01000054">
    <property type="protein sequence ID" value="KJK50695.1"/>
    <property type="molecule type" value="Genomic_DNA"/>
</dbReference>
<feature type="non-terminal residue" evidence="2">
    <location>
        <position position="181"/>
    </location>
</feature>
<reference evidence="2 3" key="1">
    <citation type="submission" date="2015-02" db="EMBL/GenBank/DDBJ databases">
        <authorList>
            <person name="Ju K.-S."/>
            <person name="Doroghazi J.R."/>
            <person name="Metcalf W."/>
        </authorList>
    </citation>
    <scope>NUCLEOTIDE SEQUENCE [LARGE SCALE GENOMIC DNA]</scope>
    <source>
        <strain evidence="2 3">NRRL B-16140</strain>
    </source>
</reference>
<comment type="caution">
    <text evidence="2">The sequence shown here is derived from an EMBL/GenBank/DDBJ whole genome shotgun (WGS) entry which is preliminary data.</text>
</comment>
<dbReference type="Pfam" id="PF00561">
    <property type="entry name" value="Abhydrolase_1"/>
    <property type="match status" value="1"/>
</dbReference>
<protein>
    <recommendedName>
        <fullName evidence="1">AB hydrolase-1 domain-containing protein</fullName>
    </recommendedName>
</protein>
<organism evidence="2 3">
    <name type="scientific">Lentzea aerocolonigenes</name>
    <name type="common">Lechevalieria aerocolonigenes</name>
    <name type="synonym">Saccharothrix aerocolonigenes</name>
    <dbReference type="NCBI Taxonomy" id="68170"/>
    <lineage>
        <taxon>Bacteria</taxon>
        <taxon>Bacillati</taxon>
        <taxon>Actinomycetota</taxon>
        <taxon>Actinomycetes</taxon>
        <taxon>Pseudonocardiales</taxon>
        <taxon>Pseudonocardiaceae</taxon>
        <taxon>Lentzea</taxon>
    </lineage>
</organism>
<dbReference type="SUPFAM" id="SSF53474">
    <property type="entry name" value="alpha/beta-Hydrolases"/>
    <property type="match status" value="1"/>
</dbReference>